<dbReference type="InterPro" id="IPR006379">
    <property type="entry name" value="HAD-SF_hydro_IIB"/>
</dbReference>
<gene>
    <name evidence="5" type="ORF">ABID43_004327</name>
</gene>
<dbReference type="InterPro" id="IPR003337">
    <property type="entry name" value="Trehalose_PPase"/>
</dbReference>
<dbReference type="InterPro" id="IPR044651">
    <property type="entry name" value="OTSB-like"/>
</dbReference>
<keyword evidence="6" id="KW-1185">Reference proteome</keyword>
<evidence type="ECO:0000256" key="1">
    <source>
        <dbReference type="ARBA" id="ARBA00005199"/>
    </source>
</evidence>
<keyword evidence="4" id="KW-0460">Magnesium</keyword>
<dbReference type="Gene3D" id="3.40.50.1000">
    <property type="entry name" value="HAD superfamily/HAD-like"/>
    <property type="match status" value="1"/>
</dbReference>
<comment type="pathway">
    <text evidence="1 4">Glycan biosynthesis; trehalose biosynthesis.</text>
</comment>
<dbReference type="Pfam" id="PF02358">
    <property type="entry name" value="Trehalose_PPase"/>
    <property type="match status" value="1"/>
</dbReference>
<name>A0ABV2LA84_9HYPH</name>
<proteinExistence type="inferred from homology"/>
<dbReference type="InterPro" id="IPR036412">
    <property type="entry name" value="HAD-like_sf"/>
</dbReference>
<dbReference type="PANTHER" id="PTHR43768">
    <property type="entry name" value="TREHALOSE 6-PHOSPHATE PHOSPHATASE"/>
    <property type="match status" value="1"/>
</dbReference>
<protein>
    <recommendedName>
        <fullName evidence="4">Trehalose 6-phosphate phosphatase</fullName>
        <ecNumber evidence="4">3.1.3.12</ecNumber>
    </recommendedName>
</protein>
<comment type="function">
    <text evidence="4">Removes the phosphate from trehalose 6-phosphate to produce free trehalose.</text>
</comment>
<keyword evidence="4" id="KW-0479">Metal-binding</keyword>
<dbReference type="NCBIfam" id="TIGR00685">
    <property type="entry name" value="T6PP"/>
    <property type="match status" value="1"/>
</dbReference>
<dbReference type="Gene3D" id="3.30.70.1020">
    <property type="entry name" value="Trehalose-6-phosphate phosphatase related protein, domain 2"/>
    <property type="match status" value="1"/>
</dbReference>
<sequence length="256" mass="26631">MTTPRVTEPTAFALYLDFDGTLVEIAPKPDQVRVDPALAPALERLRARLGGALAIVTGRPIGVIDDFLAPARFDVAGLHGVERRVDGVVSGGSAADHPALRAQVPALHAAVAPLEHVLIEDKGASVAVHWRLATPSDAAAAEEAVKAAAAGLGADYRLQLGKAVGEIVPASATKGHAIRALAENPPYADRRAIFLGDDLTDEKAFAVVNEHGGVSVRIGGAETIAARRLTDPEDVRRLLYAWADGAAIDPDALPPA</sequence>
<comment type="similarity">
    <text evidence="2 4">Belongs to the trehalose phosphatase family.</text>
</comment>
<evidence type="ECO:0000313" key="5">
    <source>
        <dbReference type="EMBL" id="MET3694764.1"/>
    </source>
</evidence>
<dbReference type="RefSeq" id="WP_379037450.1">
    <property type="nucleotide sequence ID" value="NZ_JBHTNC010000061.1"/>
</dbReference>
<dbReference type="CDD" id="cd01627">
    <property type="entry name" value="HAD_TPP"/>
    <property type="match status" value="1"/>
</dbReference>
<comment type="catalytic activity">
    <reaction evidence="4">
        <text>alpha,alpha-trehalose 6-phosphate + H2O = alpha,alpha-trehalose + phosphate</text>
        <dbReference type="Rhea" id="RHEA:23420"/>
        <dbReference type="ChEBI" id="CHEBI:15377"/>
        <dbReference type="ChEBI" id="CHEBI:16551"/>
        <dbReference type="ChEBI" id="CHEBI:43474"/>
        <dbReference type="ChEBI" id="CHEBI:58429"/>
        <dbReference type="EC" id="3.1.3.12"/>
    </reaction>
</comment>
<dbReference type="SUPFAM" id="SSF56784">
    <property type="entry name" value="HAD-like"/>
    <property type="match status" value="1"/>
</dbReference>
<keyword evidence="3 4" id="KW-0378">Hydrolase</keyword>
<dbReference type="EC" id="3.1.3.12" evidence="4"/>
<comment type="caution">
    <text evidence="5">The sequence shown here is derived from an EMBL/GenBank/DDBJ whole genome shotgun (WGS) entry which is preliminary data.</text>
</comment>
<dbReference type="InterPro" id="IPR023214">
    <property type="entry name" value="HAD_sf"/>
</dbReference>
<dbReference type="Proteomes" id="UP001549145">
    <property type="component" value="Unassembled WGS sequence"/>
</dbReference>
<dbReference type="NCBIfam" id="TIGR01484">
    <property type="entry name" value="HAD-SF-IIB"/>
    <property type="match status" value="1"/>
</dbReference>
<evidence type="ECO:0000256" key="3">
    <source>
        <dbReference type="ARBA" id="ARBA00022801"/>
    </source>
</evidence>
<evidence type="ECO:0000256" key="4">
    <source>
        <dbReference type="RuleBase" id="RU361117"/>
    </source>
</evidence>
<reference evidence="5 6" key="1">
    <citation type="submission" date="2024-06" db="EMBL/GenBank/DDBJ databases">
        <title>Genomic Encyclopedia of Type Strains, Phase IV (KMG-IV): sequencing the most valuable type-strain genomes for metagenomic binning, comparative biology and taxonomic classification.</title>
        <authorList>
            <person name="Goeker M."/>
        </authorList>
    </citation>
    <scope>NUCLEOTIDE SEQUENCE [LARGE SCALE GENOMIC DNA]</scope>
    <source>
        <strain evidence="5 6">DSM 21331</strain>
    </source>
</reference>
<evidence type="ECO:0000256" key="2">
    <source>
        <dbReference type="ARBA" id="ARBA00008770"/>
    </source>
</evidence>
<comment type="cofactor">
    <cofactor evidence="4">
        <name>Mg(2+)</name>
        <dbReference type="ChEBI" id="CHEBI:18420"/>
    </cofactor>
</comment>
<organism evidence="5 6">
    <name type="scientific">Methylobacterium goesingense</name>
    <dbReference type="NCBI Taxonomy" id="243690"/>
    <lineage>
        <taxon>Bacteria</taxon>
        <taxon>Pseudomonadati</taxon>
        <taxon>Pseudomonadota</taxon>
        <taxon>Alphaproteobacteria</taxon>
        <taxon>Hyphomicrobiales</taxon>
        <taxon>Methylobacteriaceae</taxon>
        <taxon>Methylobacterium</taxon>
    </lineage>
</organism>
<dbReference type="EMBL" id="JBEPMM010000018">
    <property type="protein sequence ID" value="MET3694764.1"/>
    <property type="molecule type" value="Genomic_DNA"/>
</dbReference>
<dbReference type="PANTHER" id="PTHR43768:SF3">
    <property type="entry name" value="TREHALOSE 6-PHOSPHATE PHOSPHATASE"/>
    <property type="match status" value="1"/>
</dbReference>
<accession>A0ABV2LA84</accession>
<dbReference type="GO" id="GO:0004805">
    <property type="term" value="F:trehalose-phosphatase activity"/>
    <property type="evidence" value="ECO:0007669"/>
    <property type="project" value="UniProtKB-EC"/>
</dbReference>
<evidence type="ECO:0000313" key="6">
    <source>
        <dbReference type="Proteomes" id="UP001549145"/>
    </source>
</evidence>